<dbReference type="CDD" id="cd05794">
    <property type="entry name" value="S1_EF-P_repeat_2"/>
    <property type="match status" value="1"/>
</dbReference>
<dbReference type="PANTHER" id="PTHR30053">
    <property type="entry name" value="ELONGATION FACTOR P"/>
    <property type="match status" value="1"/>
</dbReference>
<dbReference type="InterPro" id="IPR011768">
    <property type="entry name" value="Transl_elongation_fac_P"/>
</dbReference>
<dbReference type="NCBIfam" id="NF001810">
    <property type="entry name" value="PRK00529.1"/>
    <property type="match status" value="1"/>
</dbReference>
<evidence type="ECO:0000256" key="8">
    <source>
        <dbReference type="HAMAP-Rule" id="MF_00141"/>
    </source>
</evidence>
<dbReference type="PROSITE" id="PS01275">
    <property type="entry name" value="EFP"/>
    <property type="match status" value="1"/>
</dbReference>
<dbReference type="SUPFAM" id="SSF50104">
    <property type="entry name" value="Translation proteins SH3-like domain"/>
    <property type="match status" value="1"/>
</dbReference>
<dbReference type="InterPro" id="IPR001059">
    <property type="entry name" value="Transl_elong_P/YeiP_cen"/>
</dbReference>
<accession>A0A6J4H8E1</accession>
<evidence type="ECO:0000256" key="3">
    <source>
        <dbReference type="ARBA" id="ARBA00009479"/>
    </source>
</evidence>
<dbReference type="InterPro" id="IPR015365">
    <property type="entry name" value="Elong-fact-P_C"/>
</dbReference>
<dbReference type="SUPFAM" id="SSF50249">
    <property type="entry name" value="Nucleic acid-binding proteins"/>
    <property type="match status" value="2"/>
</dbReference>
<dbReference type="SMART" id="SM01185">
    <property type="entry name" value="EFP"/>
    <property type="match status" value="1"/>
</dbReference>
<feature type="domain" description="Elongation factor P C-terminal" evidence="11">
    <location>
        <begin position="129"/>
        <end position="183"/>
    </location>
</feature>
<comment type="function">
    <text evidence="7 8">Involved in peptide bond synthesis. Stimulates efficient translation and peptide-bond synthesis on native or reconstituted 70S ribosomes in vitro. Probably functions indirectly by altering the affinity of the ribosome for aminoacyl-tRNA, thus increasing their reactivity as acceptors for peptidyl transferase.</text>
</comment>
<evidence type="ECO:0000256" key="6">
    <source>
        <dbReference type="ARBA" id="ARBA00022917"/>
    </source>
</evidence>
<dbReference type="Pfam" id="PF08207">
    <property type="entry name" value="EFP_N"/>
    <property type="match status" value="1"/>
</dbReference>
<evidence type="ECO:0000256" key="9">
    <source>
        <dbReference type="NCBIfam" id="TIGR00038"/>
    </source>
</evidence>
<dbReference type="GO" id="GO:0005829">
    <property type="term" value="C:cytosol"/>
    <property type="evidence" value="ECO:0007669"/>
    <property type="project" value="UniProtKB-ARBA"/>
</dbReference>
<keyword evidence="5 8" id="KW-0251">Elongation factor</keyword>
<dbReference type="Gene3D" id="2.30.30.30">
    <property type="match status" value="1"/>
</dbReference>
<evidence type="ECO:0000259" key="11">
    <source>
        <dbReference type="SMART" id="SM00841"/>
    </source>
</evidence>
<proteinExistence type="inferred from homology"/>
<evidence type="ECO:0000256" key="2">
    <source>
        <dbReference type="ARBA" id="ARBA00004815"/>
    </source>
</evidence>
<dbReference type="InterPro" id="IPR020599">
    <property type="entry name" value="Transl_elong_fac_P/YeiP"/>
</dbReference>
<dbReference type="Pfam" id="PF01132">
    <property type="entry name" value="EFP"/>
    <property type="match status" value="1"/>
</dbReference>
<dbReference type="UniPathway" id="UPA00345"/>
<dbReference type="InterPro" id="IPR014722">
    <property type="entry name" value="Rib_uL2_dom2"/>
</dbReference>
<keyword evidence="6 8" id="KW-0648">Protein biosynthesis</keyword>
<protein>
    <recommendedName>
        <fullName evidence="8 9">Elongation factor P</fullName>
        <shortName evidence="8">EF-P</shortName>
    </recommendedName>
</protein>
<reference evidence="13" key="1">
    <citation type="submission" date="2020-02" db="EMBL/GenBank/DDBJ databases">
        <authorList>
            <person name="Meier V. D."/>
        </authorList>
    </citation>
    <scope>NUCLEOTIDE SEQUENCE</scope>
    <source>
        <strain evidence="13">AVDCRST_MAG26</strain>
    </source>
</reference>
<dbReference type="FunFam" id="2.40.50.140:FF:000004">
    <property type="entry name" value="Elongation factor P"/>
    <property type="match status" value="1"/>
</dbReference>
<evidence type="ECO:0000256" key="1">
    <source>
        <dbReference type="ARBA" id="ARBA00004496"/>
    </source>
</evidence>
<gene>
    <name evidence="8" type="primary">efp</name>
    <name evidence="13" type="ORF">AVDCRST_MAG26-344</name>
</gene>
<dbReference type="EMBL" id="CADCTK010000080">
    <property type="protein sequence ID" value="CAA9216660.1"/>
    <property type="molecule type" value="Genomic_DNA"/>
</dbReference>
<comment type="subcellular location">
    <subcellularLocation>
        <location evidence="1 8">Cytoplasm</location>
    </subcellularLocation>
</comment>
<dbReference type="FunFam" id="2.30.30.30:FF:000003">
    <property type="entry name" value="Elongation factor P"/>
    <property type="match status" value="1"/>
</dbReference>
<dbReference type="GO" id="GO:0003746">
    <property type="term" value="F:translation elongation factor activity"/>
    <property type="evidence" value="ECO:0007669"/>
    <property type="project" value="UniProtKB-UniRule"/>
</dbReference>
<evidence type="ECO:0000256" key="4">
    <source>
        <dbReference type="ARBA" id="ARBA00022490"/>
    </source>
</evidence>
<evidence type="ECO:0000256" key="10">
    <source>
        <dbReference type="RuleBase" id="RU004389"/>
    </source>
</evidence>
<dbReference type="HAMAP" id="MF_00141">
    <property type="entry name" value="EF_P"/>
    <property type="match status" value="1"/>
</dbReference>
<evidence type="ECO:0000259" key="12">
    <source>
        <dbReference type="SMART" id="SM01185"/>
    </source>
</evidence>
<dbReference type="GO" id="GO:0043043">
    <property type="term" value="P:peptide biosynthetic process"/>
    <property type="evidence" value="ECO:0007669"/>
    <property type="project" value="InterPro"/>
</dbReference>
<evidence type="ECO:0000256" key="5">
    <source>
        <dbReference type="ARBA" id="ARBA00022768"/>
    </source>
</evidence>
<sequence length="185" mass="20599">MVDTGSMRKGITILIDGELYKIMEYNHVKQGRGTAFVRLTLRNVRTGSTIVKTVMAGERFEQARLENRKVTFLYRDGDQFNFMDQETYDQPAVGVDIIGDAAKYLREGQELELLFYGSEVLDVALPSAVELAITDTEPNYKGDTSSGGKPATLETGAVTTVPFFVNRGERIRVDTRTGAYIERVG</sequence>
<dbReference type="FunFam" id="2.40.50.140:FF:000009">
    <property type="entry name" value="Elongation factor P"/>
    <property type="match status" value="1"/>
</dbReference>
<evidence type="ECO:0000256" key="7">
    <source>
        <dbReference type="ARBA" id="ARBA00025469"/>
    </source>
</evidence>
<dbReference type="Pfam" id="PF09285">
    <property type="entry name" value="Elong-fact-P_C"/>
    <property type="match status" value="1"/>
</dbReference>
<dbReference type="Gene3D" id="2.40.50.140">
    <property type="entry name" value="Nucleic acid-binding proteins"/>
    <property type="match status" value="2"/>
</dbReference>
<feature type="domain" description="Translation elongation factor P/YeiP central" evidence="12">
    <location>
        <begin position="67"/>
        <end position="121"/>
    </location>
</feature>
<dbReference type="CDD" id="cd04470">
    <property type="entry name" value="S1_EF-P_repeat_1"/>
    <property type="match status" value="1"/>
</dbReference>
<dbReference type="InterPro" id="IPR013852">
    <property type="entry name" value="Transl_elong_P/YeiP_CS"/>
</dbReference>
<comment type="pathway">
    <text evidence="2 8">Protein biosynthesis; polypeptide chain elongation.</text>
</comment>
<dbReference type="PANTHER" id="PTHR30053:SF12">
    <property type="entry name" value="ELONGATION FACTOR P (EF-P) FAMILY PROTEIN"/>
    <property type="match status" value="1"/>
</dbReference>
<keyword evidence="4 8" id="KW-0963">Cytoplasm</keyword>
<dbReference type="AlphaFoldDB" id="A0A6J4H8E1"/>
<dbReference type="InterPro" id="IPR013185">
    <property type="entry name" value="Transl_elong_KOW-like"/>
</dbReference>
<dbReference type="NCBIfam" id="TIGR00038">
    <property type="entry name" value="efp"/>
    <property type="match status" value="1"/>
</dbReference>
<dbReference type="PIRSF" id="PIRSF005901">
    <property type="entry name" value="EF-P"/>
    <property type="match status" value="1"/>
</dbReference>
<evidence type="ECO:0000313" key="13">
    <source>
        <dbReference type="EMBL" id="CAA9216660.1"/>
    </source>
</evidence>
<dbReference type="InterPro" id="IPR012340">
    <property type="entry name" value="NA-bd_OB-fold"/>
</dbReference>
<dbReference type="InterPro" id="IPR008991">
    <property type="entry name" value="Translation_prot_SH3-like_sf"/>
</dbReference>
<dbReference type="SMART" id="SM00841">
    <property type="entry name" value="Elong-fact-P_C"/>
    <property type="match status" value="1"/>
</dbReference>
<organism evidence="13">
    <name type="scientific">uncultured Chloroflexia bacterium</name>
    <dbReference type="NCBI Taxonomy" id="1672391"/>
    <lineage>
        <taxon>Bacteria</taxon>
        <taxon>Bacillati</taxon>
        <taxon>Chloroflexota</taxon>
        <taxon>Chloroflexia</taxon>
        <taxon>environmental samples</taxon>
    </lineage>
</organism>
<comment type="similarity">
    <text evidence="3 8 10">Belongs to the elongation factor P family.</text>
</comment>
<name>A0A6J4H8E1_9CHLR</name>